<dbReference type="EMBL" id="STGY01000066">
    <property type="protein sequence ID" value="THV39487.1"/>
    <property type="molecule type" value="Genomic_DNA"/>
</dbReference>
<feature type="signal peptide" evidence="2">
    <location>
        <begin position="1"/>
        <end position="35"/>
    </location>
</feature>
<comment type="caution">
    <text evidence="3">The sequence shown here is derived from an EMBL/GenBank/DDBJ whole genome shotgun (WGS) entry which is preliminary data.</text>
</comment>
<dbReference type="InterPro" id="IPR011050">
    <property type="entry name" value="Pectin_lyase_fold/virulence"/>
</dbReference>
<dbReference type="Proteomes" id="UP000308760">
    <property type="component" value="Unassembled WGS sequence"/>
</dbReference>
<reference evidence="3 4" key="2">
    <citation type="submission" date="2019-05" db="EMBL/GenBank/DDBJ databases">
        <title>Glycomyces buryatensis sp. nov.</title>
        <authorList>
            <person name="Nikitina E."/>
        </authorList>
    </citation>
    <scope>NUCLEOTIDE SEQUENCE [LARGE SCALE GENOMIC DNA]</scope>
    <source>
        <strain evidence="3 4">18</strain>
    </source>
</reference>
<evidence type="ECO:0000256" key="2">
    <source>
        <dbReference type="SAM" id="SignalP"/>
    </source>
</evidence>
<dbReference type="InterPro" id="IPR012334">
    <property type="entry name" value="Pectin_lyas_fold"/>
</dbReference>
<keyword evidence="2" id="KW-0732">Signal</keyword>
<protein>
    <submittedName>
        <fullName evidence="3">Right-handed parallel beta-helix repeat-containing protein</fullName>
    </submittedName>
</protein>
<feature type="region of interest" description="Disordered" evidence="1">
    <location>
        <begin position="36"/>
        <end position="62"/>
    </location>
</feature>
<organism evidence="3 4">
    <name type="scientific">Glycomyces buryatensis</name>
    <dbReference type="NCBI Taxonomy" id="2570927"/>
    <lineage>
        <taxon>Bacteria</taxon>
        <taxon>Bacillati</taxon>
        <taxon>Actinomycetota</taxon>
        <taxon>Actinomycetes</taxon>
        <taxon>Glycomycetales</taxon>
        <taxon>Glycomycetaceae</taxon>
        <taxon>Glycomyces</taxon>
    </lineage>
</organism>
<gene>
    <name evidence="3" type="ORF">FAB82_17905</name>
</gene>
<keyword evidence="4" id="KW-1185">Reference proteome</keyword>
<accession>A0A4S8Q5C0</accession>
<evidence type="ECO:0000256" key="1">
    <source>
        <dbReference type="SAM" id="MobiDB-lite"/>
    </source>
</evidence>
<proteinExistence type="predicted"/>
<dbReference type="OrthoDB" id="2986171at2"/>
<evidence type="ECO:0000313" key="3">
    <source>
        <dbReference type="EMBL" id="THV39487.1"/>
    </source>
</evidence>
<evidence type="ECO:0000313" key="4">
    <source>
        <dbReference type="Proteomes" id="UP000308760"/>
    </source>
</evidence>
<dbReference type="AlphaFoldDB" id="A0A4S8Q5C0"/>
<feature type="chain" id="PRO_5020760221" evidence="2">
    <location>
        <begin position="36"/>
        <end position="384"/>
    </location>
</feature>
<sequence>MQRTYKRQRAAIGAAALAAATAVASVMLINQQAGADEEDPADAVPAQECGGESNAVVDGSGGSYTTTNGGSEVYSGGDYLAAIQAGIDSLNPDRTEQESVVVNADGAIGGNHIGLPSHTSLSVCGTMDVGSSSGHGAIEAGGAQDVSIPHLNMTGNPYFGLRFFGMDGLHLGQINMELSGGLGIRFERDEAGSTDVSMDDVFVSGAGSHAVETWNIDGLEIGSVTARDVGESGLLLQTTTNAHVGTVDGENVATGTGYATFRMANENGSQNGDYSTNVQIDNVISRGGGRGIFCVSQSGGVNITNIDLADNGNNSILIENCYGVTIEGGTVNGGGEVRLAARDEFANNRDISITAEVNGTSVRESPCGENVSWNISGDASLDVC</sequence>
<dbReference type="SUPFAM" id="SSF51126">
    <property type="entry name" value="Pectin lyase-like"/>
    <property type="match status" value="1"/>
</dbReference>
<dbReference type="Gene3D" id="2.160.20.10">
    <property type="entry name" value="Single-stranded right-handed beta-helix, Pectin lyase-like"/>
    <property type="match status" value="1"/>
</dbReference>
<name>A0A4S8Q5C0_9ACTN</name>
<dbReference type="RefSeq" id="WP_136535905.1">
    <property type="nucleotide sequence ID" value="NZ_STGY01000066.1"/>
</dbReference>
<reference evidence="4" key="1">
    <citation type="submission" date="2019-04" db="EMBL/GenBank/DDBJ databases">
        <title>Nocardioides xinjiangensis sp. nov.</title>
        <authorList>
            <person name="Liu S."/>
        </authorList>
    </citation>
    <scope>NUCLEOTIDE SEQUENCE [LARGE SCALE GENOMIC DNA]</scope>
    <source>
        <strain evidence="4">18</strain>
    </source>
</reference>